<dbReference type="RefSeq" id="WP_326508655.1">
    <property type="nucleotide sequence ID" value="NZ_JAWIIV010000024.1"/>
</dbReference>
<evidence type="ECO:0000313" key="2">
    <source>
        <dbReference type="EMBL" id="MEC4721970.1"/>
    </source>
</evidence>
<name>A0ABU6JE85_9BURK</name>
<evidence type="ECO:0000256" key="1">
    <source>
        <dbReference type="SAM" id="Phobius"/>
    </source>
</evidence>
<gene>
    <name evidence="2" type="ORF">RY831_22630</name>
</gene>
<keyword evidence="3" id="KW-1185">Reference proteome</keyword>
<comment type="caution">
    <text evidence="2">The sequence shown here is derived from an EMBL/GenBank/DDBJ whole genome shotgun (WGS) entry which is preliminary data.</text>
</comment>
<organism evidence="2 3">
    <name type="scientific">Noviherbaspirillum album</name>
    <dbReference type="NCBI Taxonomy" id="3080276"/>
    <lineage>
        <taxon>Bacteria</taxon>
        <taxon>Pseudomonadati</taxon>
        <taxon>Pseudomonadota</taxon>
        <taxon>Betaproteobacteria</taxon>
        <taxon>Burkholderiales</taxon>
        <taxon>Oxalobacteraceae</taxon>
        <taxon>Noviherbaspirillum</taxon>
    </lineage>
</organism>
<proteinExistence type="predicted"/>
<feature type="transmembrane region" description="Helical" evidence="1">
    <location>
        <begin position="87"/>
        <end position="106"/>
    </location>
</feature>
<accession>A0ABU6JE85</accession>
<evidence type="ECO:0008006" key="4">
    <source>
        <dbReference type="Google" id="ProtNLM"/>
    </source>
</evidence>
<evidence type="ECO:0000313" key="3">
    <source>
        <dbReference type="Proteomes" id="UP001352263"/>
    </source>
</evidence>
<dbReference type="EMBL" id="JAWIIV010000024">
    <property type="protein sequence ID" value="MEC4721970.1"/>
    <property type="molecule type" value="Genomic_DNA"/>
</dbReference>
<keyword evidence="1" id="KW-0812">Transmembrane</keyword>
<sequence>MRKRSLAVGSRYPTQRILRMSAQQRCLFSASIVFTTLLVLDAAPQAMTALSSIAEDKLLRFIAYALLSTLIYAGLAGSPASRAVKTLALVFVMGGVEEAIQLMLPYHSANLLGWKFDMLAALTCVGMLMMLHPVFSDWHASQRLRPARLRTRPEPMMQVQRRRNVQ</sequence>
<keyword evidence="1" id="KW-1133">Transmembrane helix</keyword>
<protein>
    <recommendedName>
        <fullName evidence="4">VanZ-like domain-containing protein</fullName>
    </recommendedName>
</protein>
<feature type="transmembrane region" description="Helical" evidence="1">
    <location>
        <begin position="58"/>
        <end position="75"/>
    </location>
</feature>
<dbReference type="Proteomes" id="UP001352263">
    <property type="component" value="Unassembled WGS sequence"/>
</dbReference>
<reference evidence="2 3" key="1">
    <citation type="submission" date="2023-10" db="EMBL/GenBank/DDBJ databases">
        <title>Noviherbaspirillum sp. CPCC 100848 genome assembly.</title>
        <authorList>
            <person name="Li X.Y."/>
            <person name="Fang X.M."/>
        </authorList>
    </citation>
    <scope>NUCLEOTIDE SEQUENCE [LARGE SCALE GENOMIC DNA]</scope>
    <source>
        <strain evidence="2 3">CPCC 100848</strain>
    </source>
</reference>
<feature type="transmembrane region" description="Helical" evidence="1">
    <location>
        <begin position="118"/>
        <end position="135"/>
    </location>
</feature>
<keyword evidence="1" id="KW-0472">Membrane</keyword>